<gene>
    <name evidence="2" type="ORF">IAD51_06815</name>
</gene>
<sequence length="82" mass="9227">MREFFIAFRSRSDAMRFYEELATYRIPARIINTPSSAGTGCGLSVKLLVKNLGQARAVLERMRLTSAVGFFYITESGAARRM</sequence>
<dbReference type="Proteomes" id="UP000824088">
    <property type="component" value="Unassembled WGS sequence"/>
</dbReference>
<reference evidence="2" key="1">
    <citation type="submission" date="2020-10" db="EMBL/GenBank/DDBJ databases">
        <authorList>
            <person name="Gilroy R."/>
        </authorList>
    </citation>
    <scope>NUCLEOTIDE SEQUENCE</scope>
    <source>
        <strain evidence="2">1063</strain>
    </source>
</reference>
<name>A0A9D1HTA1_9FIRM</name>
<dbReference type="AlphaFoldDB" id="A0A9D1HTA1"/>
<feature type="domain" description="Putative Se/S carrier protein-like" evidence="1">
    <location>
        <begin position="5"/>
        <end position="63"/>
    </location>
</feature>
<comment type="caution">
    <text evidence="2">The sequence shown here is derived from an EMBL/GenBank/DDBJ whole genome shotgun (WGS) entry which is preliminary data.</text>
</comment>
<dbReference type="EMBL" id="DVMN01000123">
    <property type="protein sequence ID" value="HIU21917.1"/>
    <property type="molecule type" value="Genomic_DNA"/>
</dbReference>
<organism evidence="2 3">
    <name type="scientific">Candidatus Limadaptatus stercorigallinarum</name>
    <dbReference type="NCBI Taxonomy" id="2840845"/>
    <lineage>
        <taxon>Bacteria</taxon>
        <taxon>Bacillati</taxon>
        <taxon>Bacillota</taxon>
        <taxon>Clostridia</taxon>
        <taxon>Eubacteriales</taxon>
        <taxon>Candidatus Limadaptatus</taxon>
    </lineage>
</organism>
<dbReference type="InterPro" id="IPR021778">
    <property type="entry name" value="Se/S_carrier-like"/>
</dbReference>
<evidence type="ECO:0000313" key="2">
    <source>
        <dbReference type="EMBL" id="HIU21917.1"/>
    </source>
</evidence>
<dbReference type="Pfam" id="PF11823">
    <property type="entry name" value="Se_S_carrier"/>
    <property type="match status" value="1"/>
</dbReference>
<evidence type="ECO:0000259" key="1">
    <source>
        <dbReference type="Pfam" id="PF11823"/>
    </source>
</evidence>
<reference evidence="2" key="2">
    <citation type="journal article" date="2021" name="PeerJ">
        <title>Extensive microbial diversity within the chicken gut microbiome revealed by metagenomics and culture.</title>
        <authorList>
            <person name="Gilroy R."/>
            <person name="Ravi A."/>
            <person name="Getino M."/>
            <person name="Pursley I."/>
            <person name="Horton D.L."/>
            <person name="Alikhan N.F."/>
            <person name="Baker D."/>
            <person name="Gharbi K."/>
            <person name="Hall N."/>
            <person name="Watson M."/>
            <person name="Adriaenssens E.M."/>
            <person name="Foster-Nyarko E."/>
            <person name="Jarju S."/>
            <person name="Secka A."/>
            <person name="Antonio M."/>
            <person name="Oren A."/>
            <person name="Chaudhuri R.R."/>
            <person name="La Ragione R."/>
            <person name="Hildebrand F."/>
            <person name="Pallen M.J."/>
        </authorList>
    </citation>
    <scope>NUCLEOTIDE SEQUENCE</scope>
    <source>
        <strain evidence="2">1063</strain>
    </source>
</reference>
<proteinExistence type="predicted"/>
<evidence type="ECO:0000313" key="3">
    <source>
        <dbReference type="Proteomes" id="UP000824088"/>
    </source>
</evidence>
<protein>
    <submittedName>
        <fullName evidence="2">DUF3343 domain-containing protein</fullName>
    </submittedName>
</protein>
<accession>A0A9D1HTA1</accession>